<accession>G0QWG5</accession>
<protein>
    <recommendedName>
        <fullName evidence="5">VPS10 domain-containing protein</fullName>
    </recommendedName>
</protein>
<dbReference type="SUPFAM" id="SSF110296">
    <property type="entry name" value="Oligoxyloglucan reducing end-specific cellobiohydrolase"/>
    <property type="match status" value="1"/>
</dbReference>
<dbReference type="InterPro" id="IPR031778">
    <property type="entry name" value="Sortilin_N"/>
</dbReference>
<dbReference type="InParanoid" id="G0QWG5"/>
<evidence type="ECO:0000256" key="1">
    <source>
        <dbReference type="ARBA" id="ARBA00004370"/>
    </source>
</evidence>
<keyword evidence="2" id="KW-0677">Repeat</keyword>
<evidence type="ECO:0000256" key="2">
    <source>
        <dbReference type="ARBA" id="ARBA00022737"/>
    </source>
</evidence>
<evidence type="ECO:0000256" key="4">
    <source>
        <dbReference type="ARBA" id="ARBA00023180"/>
    </source>
</evidence>
<dbReference type="Proteomes" id="UP000008983">
    <property type="component" value="Unassembled WGS sequence"/>
</dbReference>
<evidence type="ECO:0000313" key="6">
    <source>
        <dbReference type="EMBL" id="EGR30448.1"/>
    </source>
</evidence>
<evidence type="ECO:0000256" key="3">
    <source>
        <dbReference type="ARBA" id="ARBA00023136"/>
    </source>
</evidence>
<dbReference type="OMA" id="YFTHHRT"/>
<gene>
    <name evidence="6" type="ORF">IMG5_131920</name>
</gene>
<keyword evidence="4" id="KW-0325">Glycoprotein</keyword>
<reference evidence="6 7" key="1">
    <citation type="submission" date="2011-07" db="EMBL/GenBank/DDBJ databases">
        <authorList>
            <person name="Coyne R."/>
            <person name="Brami D."/>
            <person name="Johnson J."/>
            <person name="Hostetler J."/>
            <person name="Hannick L."/>
            <person name="Clark T."/>
            <person name="Cassidy-Hanley D."/>
            <person name="Inman J."/>
        </authorList>
    </citation>
    <scope>NUCLEOTIDE SEQUENCE [LARGE SCALE GENOMIC DNA]</scope>
    <source>
        <strain evidence="6 7">G5</strain>
    </source>
</reference>
<comment type="subcellular location">
    <subcellularLocation>
        <location evidence="1">Membrane</location>
    </subcellularLocation>
</comment>
<feature type="domain" description="VPS10" evidence="5">
    <location>
        <begin position="48"/>
        <end position="650"/>
    </location>
</feature>
<evidence type="ECO:0000259" key="5">
    <source>
        <dbReference type="SMART" id="SM00602"/>
    </source>
</evidence>
<dbReference type="AlphaFoldDB" id="G0QWG5"/>
<dbReference type="PANTHER" id="PTHR12106">
    <property type="entry name" value="SORTILIN RELATED"/>
    <property type="match status" value="1"/>
</dbReference>
<dbReference type="GO" id="GO:0016020">
    <property type="term" value="C:membrane"/>
    <property type="evidence" value="ECO:0007669"/>
    <property type="project" value="UniProtKB-SubCell"/>
</dbReference>
<dbReference type="PANTHER" id="PTHR12106:SF27">
    <property type="entry name" value="SORTILIN-RELATED RECEPTOR"/>
    <property type="match status" value="1"/>
</dbReference>
<organism evidence="6 7">
    <name type="scientific">Ichthyophthirius multifiliis</name>
    <name type="common">White spot disease agent</name>
    <name type="synonym">Ich</name>
    <dbReference type="NCBI Taxonomy" id="5932"/>
    <lineage>
        <taxon>Eukaryota</taxon>
        <taxon>Sar</taxon>
        <taxon>Alveolata</taxon>
        <taxon>Ciliophora</taxon>
        <taxon>Intramacronucleata</taxon>
        <taxon>Oligohymenophorea</taxon>
        <taxon>Hymenostomatida</taxon>
        <taxon>Ophryoglenina</taxon>
        <taxon>Ichthyophthirius</taxon>
    </lineage>
</organism>
<keyword evidence="3" id="KW-0472">Membrane</keyword>
<name>G0QWG5_ICHMU</name>
<dbReference type="STRING" id="857967.G0QWG5"/>
<dbReference type="Pfam" id="PF15902">
    <property type="entry name" value="Sortilin-Vps10"/>
    <property type="match status" value="1"/>
</dbReference>
<dbReference type="eggNOG" id="KOG3511">
    <property type="taxonomic scope" value="Eukaryota"/>
</dbReference>
<dbReference type="GO" id="GO:0006892">
    <property type="term" value="P:post-Golgi vesicle-mediated transport"/>
    <property type="evidence" value="ECO:0007669"/>
    <property type="project" value="TreeGrafter"/>
</dbReference>
<sequence length="650" mass="75925">MKKYLIYLLIQTFYISQQAHNDIQINISSLDSPLQEIHWCGDDSSNDQGVVLLTTKGSVYTSDNRGISWQKKVEQFIKEGINAQQNLNEDIGYVHKIMSSPINSNEIVFIGTQGINWITTDCGQTIKPLGANMNLKEFAFHPTERTWMLASSWSVCDNKNENQSKNNQKNQCFVTKDLYLSQNFGQKWKLLTKYIVQFQWAQRFQNIQSKIPIQRIIYSKEIGNQGHQKIQGWNMKTHLFYSDDFLVKEQNMIVNQGNKFLITENYIFAAQVHNSQTQEVKLMVAQQNLQNEQNYKFNYVEIDQNIFQHSFTVLDTSEGQVFLNLNPYGYNSPLGIIYQSDSTGRRFSLSLQDNVRSTDGQCDFEKLFSVDGIYIANIYQGKKIEELKKSLLQKNPDSSNFDIPLESSINKKSQQQKISDINTQDLQKYIQTRITFNKGGNWSRINLLRKILKDKTLNVIQIRDALYIYIRFLQKWNLVLFILAKIVLVQQSELEIQVHIYNIKPIKQTLIYLEMEDFLGLKSKKDLIYMKQPIMELQYQQHPINILQIQSIIPGMKALHGLNQKLVLNKQTYKIQQLNPEILQINSSYTENQKTNNQRKTKGWQFQQIQPNYTLEYVKVSILLPKMTKNPIMNIGYLIIPEKGAYWEKK</sequence>
<dbReference type="GO" id="GO:0005794">
    <property type="term" value="C:Golgi apparatus"/>
    <property type="evidence" value="ECO:0007669"/>
    <property type="project" value="TreeGrafter"/>
</dbReference>
<dbReference type="InterPro" id="IPR006581">
    <property type="entry name" value="VPS10"/>
</dbReference>
<dbReference type="SMART" id="SM00602">
    <property type="entry name" value="VPS10"/>
    <property type="match status" value="1"/>
</dbReference>
<dbReference type="Gene3D" id="2.130.10.10">
    <property type="entry name" value="YVTN repeat-like/Quinoprotein amine dehydrogenase"/>
    <property type="match status" value="1"/>
</dbReference>
<dbReference type="EMBL" id="GL983993">
    <property type="protein sequence ID" value="EGR30448.1"/>
    <property type="molecule type" value="Genomic_DNA"/>
</dbReference>
<dbReference type="OrthoDB" id="443634at2759"/>
<proteinExistence type="predicted"/>
<dbReference type="GeneID" id="14906553"/>
<dbReference type="InterPro" id="IPR015943">
    <property type="entry name" value="WD40/YVTN_repeat-like_dom_sf"/>
</dbReference>
<dbReference type="InterPro" id="IPR050310">
    <property type="entry name" value="VPS10-sortilin"/>
</dbReference>
<evidence type="ECO:0000313" key="7">
    <source>
        <dbReference type="Proteomes" id="UP000008983"/>
    </source>
</evidence>
<keyword evidence="7" id="KW-1185">Reference proteome</keyword>
<dbReference type="RefSeq" id="XP_004032035.1">
    <property type="nucleotide sequence ID" value="XM_004031987.1"/>
</dbReference>